<gene>
    <name evidence="2" type="ORF">DJ019_09015</name>
</gene>
<evidence type="ECO:0000313" key="2">
    <source>
        <dbReference type="EMBL" id="RAK66376.1"/>
    </source>
</evidence>
<dbReference type="Gene3D" id="1.10.10.2830">
    <property type="match status" value="1"/>
</dbReference>
<dbReference type="Proteomes" id="UP000249524">
    <property type="component" value="Unassembled WGS sequence"/>
</dbReference>
<dbReference type="GO" id="GO:0005694">
    <property type="term" value="C:chromosome"/>
    <property type="evidence" value="ECO:0007669"/>
    <property type="project" value="TreeGrafter"/>
</dbReference>
<accession>A0A328BK50</accession>
<dbReference type="OrthoDB" id="9813122at2"/>
<dbReference type="SMART" id="SM00470">
    <property type="entry name" value="ParB"/>
    <property type="match status" value="1"/>
</dbReference>
<keyword evidence="3" id="KW-1185">Reference proteome</keyword>
<feature type="domain" description="ParB-like N-terminal" evidence="1">
    <location>
        <begin position="9"/>
        <end position="106"/>
    </location>
</feature>
<evidence type="ECO:0000313" key="3">
    <source>
        <dbReference type="Proteomes" id="UP000249524"/>
    </source>
</evidence>
<dbReference type="SUPFAM" id="SSF110849">
    <property type="entry name" value="ParB/Sulfiredoxin"/>
    <property type="match status" value="1"/>
</dbReference>
<dbReference type="Pfam" id="PF02195">
    <property type="entry name" value="ParB_N"/>
    <property type="match status" value="1"/>
</dbReference>
<protein>
    <submittedName>
        <fullName evidence="2">Chromosome partitioning protein ParB</fullName>
    </submittedName>
</protein>
<name>A0A328BK50_9CAUL</name>
<dbReference type="PANTHER" id="PTHR33375">
    <property type="entry name" value="CHROMOSOME-PARTITIONING PROTEIN PARB-RELATED"/>
    <property type="match status" value="1"/>
</dbReference>
<dbReference type="InterPro" id="IPR050336">
    <property type="entry name" value="Chromosome_partition/occlusion"/>
</dbReference>
<proteinExistence type="predicted"/>
<dbReference type="EMBL" id="QFYS01000003">
    <property type="protein sequence ID" value="RAK66376.1"/>
    <property type="molecule type" value="Genomic_DNA"/>
</dbReference>
<dbReference type="InterPro" id="IPR003115">
    <property type="entry name" value="ParB_N"/>
</dbReference>
<reference evidence="2 3" key="1">
    <citation type="submission" date="2018-05" db="EMBL/GenBank/DDBJ databases">
        <authorList>
            <person name="Lanie J.A."/>
            <person name="Ng W.-L."/>
            <person name="Kazmierczak K.M."/>
            <person name="Andrzejewski T.M."/>
            <person name="Davidsen T.M."/>
            <person name="Wayne K.J."/>
            <person name="Tettelin H."/>
            <person name="Glass J.I."/>
            <person name="Rusch D."/>
            <person name="Podicherti R."/>
            <person name="Tsui H.-C.T."/>
            <person name="Winkler M.E."/>
        </authorList>
    </citation>
    <scope>NUCLEOTIDE SEQUENCE [LARGE SCALE GENOMIC DNA]</scope>
    <source>
        <strain evidence="2 3">BUT-10</strain>
    </source>
</reference>
<dbReference type="PANTHER" id="PTHR33375:SF7">
    <property type="entry name" value="CHROMOSOME 2-PARTITIONING PROTEIN PARB-RELATED"/>
    <property type="match status" value="1"/>
</dbReference>
<dbReference type="SUPFAM" id="SSF109709">
    <property type="entry name" value="KorB DNA-binding domain-like"/>
    <property type="match status" value="1"/>
</dbReference>
<dbReference type="RefSeq" id="WP_111275685.1">
    <property type="nucleotide sequence ID" value="NZ_QFYS01000003.1"/>
</dbReference>
<comment type="caution">
    <text evidence="2">The sequence shown here is derived from an EMBL/GenBank/DDBJ whole genome shotgun (WGS) entry which is preliminary data.</text>
</comment>
<dbReference type="Gene3D" id="3.90.1530.30">
    <property type="match status" value="1"/>
</dbReference>
<dbReference type="GO" id="GO:0007059">
    <property type="term" value="P:chromosome segregation"/>
    <property type="evidence" value="ECO:0007669"/>
    <property type="project" value="TreeGrafter"/>
</dbReference>
<sequence>MRLAFADPRNLTLSPLNMHYGRPDPDVSDILPSVRQRGVLLTLLVLETVADGAVVPDRFEVVAGRRRWKAALAAIAEGVEIDPVPIGILEAGDDAAAIEASLIENLGRLPPDEVTCWETFTRLVKSGRTAEQIAATFGLSDVVVKRTLALGNLLPRVRSLYRKEAIDVATVRCLTLASKAQQKAWLAMFDDPEQRAPMGGSLKAWLFGGASVPTKHALFSLDDYPGQIRADLFGEESYFVESDLFWRCQNEAVAARVEALLADGWSEVTVLEVGEPFYSWKHVRTPKARGGKVFISVGMKGEVEVHEGWLTDKEAKRAHAAAEKAARGENPDAAEAAKLAWPEVTQAQGRYIDLHRHAAVRVALTEHPAVALRLLVAHAVAGSPYWQVKPEPRAPHDPGIAVSLAASPAEAAFAERRQAVAAILDLGKEVDQVLGRRGLGGVAAVFARLLSVPDEAVLAVAAVVMAESLEAGGEAVDAAGVWLKVDIARFWSPDDAFFDLMRDRETVNAMLKEVGGKKVADGNLTEKVKTQKGILRDFVDGANGRAKPEAWTPKWMAFPAQAYTRRPFDPARRARGVAPLLRRAEAALTPEPAAIAAE</sequence>
<evidence type="ECO:0000259" key="1">
    <source>
        <dbReference type="SMART" id="SM00470"/>
    </source>
</evidence>
<dbReference type="InterPro" id="IPR036086">
    <property type="entry name" value="ParB/Sulfiredoxin_sf"/>
</dbReference>
<dbReference type="AlphaFoldDB" id="A0A328BK50"/>
<organism evidence="2 3">
    <name type="scientific">Phenylobacterium kunshanense</name>
    <dbReference type="NCBI Taxonomy" id="1445034"/>
    <lineage>
        <taxon>Bacteria</taxon>
        <taxon>Pseudomonadati</taxon>
        <taxon>Pseudomonadota</taxon>
        <taxon>Alphaproteobacteria</taxon>
        <taxon>Caulobacterales</taxon>
        <taxon>Caulobacteraceae</taxon>
        <taxon>Phenylobacterium</taxon>
    </lineage>
</organism>